<accession>G5JPY2</accession>
<comment type="caution">
    <text evidence="1">The sequence shown here is derived from an EMBL/GenBank/DDBJ whole genome shotgun (WGS) entry which is preliminary data.</text>
</comment>
<dbReference type="AlphaFoldDB" id="G5JPY2"/>
<organism evidence="1 2">
    <name type="scientific">Streptococcus criceti HS-6</name>
    <dbReference type="NCBI Taxonomy" id="873449"/>
    <lineage>
        <taxon>Bacteria</taxon>
        <taxon>Bacillati</taxon>
        <taxon>Bacillota</taxon>
        <taxon>Bacilli</taxon>
        <taxon>Lactobacillales</taxon>
        <taxon>Streptococcaceae</taxon>
        <taxon>Streptococcus</taxon>
    </lineage>
</organism>
<protein>
    <submittedName>
        <fullName evidence="1">Lipoprotein</fullName>
    </submittedName>
</protein>
<proteinExistence type="predicted"/>
<evidence type="ECO:0000313" key="2">
    <source>
        <dbReference type="Proteomes" id="UP000004322"/>
    </source>
</evidence>
<dbReference type="EMBL" id="AEUV02000002">
    <property type="protein sequence ID" value="EHI73300.1"/>
    <property type="molecule type" value="Genomic_DNA"/>
</dbReference>
<dbReference type="RefSeq" id="WP_003048819.1">
    <property type="nucleotide sequence ID" value="NZ_AEUV02000002.1"/>
</dbReference>
<sequence>MKKLLVTLLFISTLFFFVGCSLWTNDTSIEIKSELQNDLSKEDLKDLKIQQLVELKTGDTFELKQPFTG</sequence>
<dbReference type="PROSITE" id="PS51257">
    <property type="entry name" value="PROKAR_LIPOPROTEIN"/>
    <property type="match status" value="1"/>
</dbReference>
<evidence type="ECO:0000313" key="1">
    <source>
        <dbReference type="EMBL" id="EHI73300.1"/>
    </source>
</evidence>
<keyword evidence="1" id="KW-0449">Lipoprotein</keyword>
<reference evidence="1" key="1">
    <citation type="submission" date="2011-07" db="EMBL/GenBank/DDBJ databases">
        <authorList>
            <person name="Stanhope M.J."/>
            <person name="Durkin A.S."/>
            <person name="Hostetler J."/>
            <person name="Kim M."/>
            <person name="Radune D."/>
            <person name="Singh I."/>
            <person name="Town C.D."/>
        </authorList>
    </citation>
    <scope>NUCLEOTIDE SEQUENCE [LARGE SCALE GENOMIC DNA]</scope>
    <source>
        <strain evidence="1">HS-6</strain>
    </source>
</reference>
<name>G5JPY2_STRCG</name>
<gene>
    <name evidence="1" type="ORF">STRCR_1717</name>
</gene>
<keyword evidence="2" id="KW-1185">Reference proteome</keyword>
<dbReference type="Proteomes" id="UP000004322">
    <property type="component" value="Unassembled WGS sequence"/>
</dbReference>
<dbReference type="STRING" id="873449.STRCR_1717"/>